<feature type="compositionally biased region" description="Basic and acidic residues" evidence="1">
    <location>
        <begin position="166"/>
        <end position="183"/>
    </location>
</feature>
<dbReference type="SUPFAM" id="SSF47598">
    <property type="entry name" value="Ribbon-helix-helix"/>
    <property type="match status" value="1"/>
</dbReference>
<dbReference type="InterPro" id="IPR010985">
    <property type="entry name" value="Ribbon_hlx_hlx"/>
</dbReference>
<dbReference type="AlphaFoldDB" id="A0A6B9FRI4"/>
<feature type="region of interest" description="Disordered" evidence="1">
    <location>
        <begin position="156"/>
        <end position="183"/>
    </location>
</feature>
<dbReference type="KEGG" id="mmes:MMSR116_18035"/>
<name>A0A6B9FRI4_9HYPH</name>
<evidence type="ECO:0000313" key="2">
    <source>
        <dbReference type="EMBL" id="QGY03575.1"/>
    </source>
</evidence>
<dbReference type="InterPro" id="IPR013321">
    <property type="entry name" value="Arc_rbn_hlx_hlx"/>
</dbReference>
<feature type="region of interest" description="Disordered" evidence="1">
    <location>
        <begin position="1"/>
        <end position="22"/>
    </location>
</feature>
<evidence type="ECO:0008006" key="4">
    <source>
        <dbReference type="Google" id="ProtNLM"/>
    </source>
</evidence>
<evidence type="ECO:0000313" key="3">
    <source>
        <dbReference type="Proteomes" id="UP000012488"/>
    </source>
</evidence>
<dbReference type="RefSeq" id="WP_010687656.1">
    <property type="nucleotide sequence ID" value="NZ_CP043538.1"/>
</dbReference>
<feature type="compositionally biased region" description="Basic and acidic residues" evidence="1">
    <location>
        <begin position="1"/>
        <end position="12"/>
    </location>
</feature>
<accession>A0A6B9FRI4</accession>
<dbReference type="OrthoDB" id="9991771at2"/>
<protein>
    <recommendedName>
        <fullName evidence="4">Arc family DNA-binding protein</fullName>
    </recommendedName>
</protein>
<reference evidence="2 3" key="1">
    <citation type="journal article" date="2012" name="Genet. Mol. Biol.">
        <title>Analysis of 16S rRNA and mxaF genes revealing insights into Methylobacterium niche-specific plant association.</title>
        <authorList>
            <person name="Dourado M.N."/>
            <person name="Andreote F.D."/>
            <person name="Dini-Andreote F."/>
            <person name="Conti R."/>
            <person name="Araujo J.M."/>
            <person name="Araujo W.L."/>
        </authorList>
    </citation>
    <scope>NUCLEOTIDE SEQUENCE [LARGE SCALE GENOMIC DNA]</scope>
    <source>
        <strain evidence="2 3">SR1.6/6</strain>
    </source>
</reference>
<gene>
    <name evidence="2" type="ORF">MMSR116_18035</name>
</gene>
<dbReference type="Gene3D" id="1.10.1220.10">
    <property type="entry name" value="Met repressor-like"/>
    <property type="match status" value="1"/>
</dbReference>
<reference evidence="2 3" key="2">
    <citation type="journal article" date="2013" name="Genome Announc.">
        <title>Draft Genome Sequence of Methylobacterium mesophilicum Strain SR1.6/6, Isolated from Citrus sinensis.</title>
        <authorList>
            <person name="Marinho Almeida D."/>
            <person name="Dini-Andreote F."/>
            <person name="Camargo Neves A.A."/>
            <person name="Juca Ramos R.T."/>
            <person name="Andreote F.D."/>
            <person name="Carneiro A.R."/>
            <person name="Oliveira de Souza Lima A."/>
            <person name="Caracciolo Gomes de Sa P.H."/>
            <person name="Ribeiro Barbosa M.S."/>
            <person name="Araujo W.L."/>
            <person name="Silva A."/>
        </authorList>
    </citation>
    <scope>NUCLEOTIDE SEQUENCE [LARGE SCALE GENOMIC DNA]</scope>
    <source>
        <strain evidence="2 3">SR1.6/6</strain>
    </source>
</reference>
<sequence>MAIKAAERENKRSPLNMRTTAKLRDALEREASKADRSLAQEVEARLERSFQEDELLAAFIGDQTHSQLLVRVLAATVRRVEALRGDRFVDSPETAWHCRNGINFVLSNLLGPDMGPPRAEDGSDLSDEDKRKEYGFAQTVAHETLKDFGIFMHTPKQRKSYQQMRSDIHAARAEADRREKSDG</sequence>
<dbReference type="Proteomes" id="UP000012488">
    <property type="component" value="Chromosome"/>
</dbReference>
<proteinExistence type="predicted"/>
<dbReference type="GO" id="GO:0006355">
    <property type="term" value="P:regulation of DNA-templated transcription"/>
    <property type="evidence" value="ECO:0007669"/>
    <property type="project" value="InterPro"/>
</dbReference>
<organism evidence="2 3">
    <name type="scientific">Methylobacterium mesophilicum SR1.6/6</name>
    <dbReference type="NCBI Taxonomy" id="908290"/>
    <lineage>
        <taxon>Bacteria</taxon>
        <taxon>Pseudomonadati</taxon>
        <taxon>Pseudomonadota</taxon>
        <taxon>Alphaproteobacteria</taxon>
        <taxon>Hyphomicrobiales</taxon>
        <taxon>Methylobacteriaceae</taxon>
        <taxon>Methylobacterium</taxon>
    </lineage>
</organism>
<dbReference type="EMBL" id="CP043538">
    <property type="protein sequence ID" value="QGY03575.1"/>
    <property type="molecule type" value="Genomic_DNA"/>
</dbReference>
<evidence type="ECO:0000256" key="1">
    <source>
        <dbReference type="SAM" id="MobiDB-lite"/>
    </source>
</evidence>